<dbReference type="PANTHER" id="PTHR47751">
    <property type="entry name" value="SUPERFAMILY HYDROLASE, PUTATIVE (AFU_ORTHOLOGUE AFUA_2G16580)-RELATED"/>
    <property type="match status" value="1"/>
</dbReference>
<dbReference type="PANTHER" id="PTHR47751:SF1">
    <property type="entry name" value="SUPERFAMILY HYDROLASE, PUTATIVE (AFU_ORTHOLOGUE AFUA_2G16580)-RELATED"/>
    <property type="match status" value="1"/>
</dbReference>
<sequence length="238" mass="25934">MPENKKTNKKYAAVVSAHPIGSCKEQTSGNVYGTALADAGFVVVAFDASFQGASVENLVSLRPSFPCSDFRFVVDYIQTLPYVDPERIGVLGICGGGGYALNAIMTDYRFKACVGFAQFDPVGTLEMIGQQRTAEAQGAERNVIHYLHLMSKRSKNNGDVDVPEAFDYYKTDRGQKPNGAASGLFSFNSAAVSWDAFGHAEHIVVLPNTTHYELYDKPEAVKPALEKAIPFLKEHLKA</sequence>
<dbReference type="Gene3D" id="3.40.50.1820">
    <property type="entry name" value="alpha/beta hydrolase"/>
    <property type="match status" value="1"/>
</dbReference>
<organism evidence="3 4">
    <name type="scientific">Candidozyma haemuli</name>
    <dbReference type="NCBI Taxonomy" id="45357"/>
    <lineage>
        <taxon>Eukaryota</taxon>
        <taxon>Fungi</taxon>
        <taxon>Dikarya</taxon>
        <taxon>Ascomycota</taxon>
        <taxon>Saccharomycotina</taxon>
        <taxon>Pichiomycetes</taxon>
        <taxon>Metschnikowiaceae</taxon>
        <taxon>Candidozyma</taxon>
    </lineage>
</organism>
<feature type="domain" description="Dienelactone hydrolase" evidence="2">
    <location>
        <begin position="10"/>
        <end position="116"/>
    </location>
</feature>
<dbReference type="InterPro" id="IPR051411">
    <property type="entry name" value="Polyketide_trans_af380"/>
</dbReference>
<dbReference type="Proteomes" id="UP000825434">
    <property type="component" value="Chromosome 5"/>
</dbReference>
<evidence type="ECO:0000313" key="4">
    <source>
        <dbReference type="Proteomes" id="UP000825434"/>
    </source>
</evidence>
<gene>
    <name evidence="3" type="ORF">CA3LBN_004226</name>
</gene>
<dbReference type="EMBL" id="CP076665">
    <property type="protein sequence ID" value="QWU89878.1"/>
    <property type="molecule type" value="Genomic_DNA"/>
</dbReference>
<dbReference type="InterPro" id="IPR002925">
    <property type="entry name" value="Dienelactn_hydro"/>
</dbReference>
<reference evidence="3 4" key="1">
    <citation type="submission" date="2021-06" db="EMBL/GenBank/DDBJ databases">
        <title>Candida outbreak in Lebanon.</title>
        <authorList>
            <person name="Finianos M."/>
        </authorList>
    </citation>
    <scope>NUCLEOTIDE SEQUENCE [LARGE SCALE GENOMIC DNA]</scope>
    <source>
        <strain evidence="3">CA3LBN</strain>
    </source>
</reference>
<name>A0ABX8IEB6_9ASCO</name>
<evidence type="ECO:0000259" key="2">
    <source>
        <dbReference type="Pfam" id="PF01738"/>
    </source>
</evidence>
<proteinExistence type="inferred from homology"/>
<evidence type="ECO:0000256" key="1">
    <source>
        <dbReference type="ARBA" id="ARBA00029464"/>
    </source>
</evidence>
<dbReference type="Pfam" id="PF01738">
    <property type="entry name" value="DLH"/>
    <property type="match status" value="1"/>
</dbReference>
<keyword evidence="4" id="KW-1185">Reference proteome</keyword>
<comment type="similarity">
    <text evidence="1">Belongs to the polyketide transferase af380 family.</text>
</comment>
<dbReference type="InterPro" id="IPR029058">
    <property type="entry name" value="AB_hydrolase_fold"/>
</dbReference>
<evidence type="ECO:0000313" key="3">
    <source>
        <dbReference type="EMBL" id="QWU89878.1"/>
    </source>
</evidence>
<protein>
    <recommendedName>
        <fullName evidence="2">Dienelactone hydrolase domain-containing protein</fullName>
    </recommendedName>
</protein>
<accession>A0ABX8IEB6</accession>
<dbReference type="SUPFAM" id="SSF53474">
    <property type="entry name" value="alpha/beta-Hydrolases"/>
    <property type="match status" value="1"/>
</dbReference>